<sequence>MNTQTGTTPWWYDRLNGLANSIDLWTGRSGRPLTGPEVAGHLDAARDLLDSRGWGSTRQARVYRALTATSTGVHDTDSRSAAAALLDLVQQARTGAGSPVDYEAWEARAGRTWREVEELLAEAAQYAREHGPAGGA</sequence>
<reference evidence="2" key="1">
    <citation type="submission" date="2023-07" db="EMBL/GenBank/DDBJ databases">
        <title>30 novel species of actinomycetes from the DSMZ collection.</title>
        <authorList>
            <person name="Nouioui I."/>
        </authorList>
    </citation>
    <scope>NUCLEOTIDE SEQUENCE [LARGE SCALE GENOMIC DNA]</scope>
    <source>
        <strain evidence="2">DSM 44917</strain>
    </source>
</reference>
<dbReference type="Proteomes" id="UP001183388">
    <property type="component" value="Unassembled WGS sequence"/>
</dbReference>
<evidence type="ECO:0000313" key="1">
    <source>
        <dbReference type="EMBL" id="MDT0306103.1"/>
    </source>
</evidence>
<name>A0ABU2L456_9ACTN</name>
<gene>
    <name evidence="1" type="ORF">RM780_03885</name>
</gene>
<organism evidence="1 2">
    <name type="scientific">Streptomyces boetiae</name>
    <dbReference type="NCBI Taxonomy" id="3075541"/>
    <lineage>
        <taxon>Bacteria</taxon>
        <taxon>Bacillati</taxon>
        <taxon>Actinomycetota</taxon>
        <taxon>Actinomycetes</taxon>
        <taxon>Kitasatosporales</taxon>
        <taxon>Streptomycetaceae</taxon>
        <taxon>Streptomyces</taxon>
    </lineage>
</organism>
<dbReference type="EMBL" id="JAVREN010000004">
    <property type="protein sequence ID" value="MDT0306103.1"/>
    <property type="molecule type" value="Genomic_DNA"/>
</dbReference>
<comment type="caution">
    <text evidence="1">The sequence shown here is derived from an EMBL/GenBank/DDBJ whole genome shotgun (WGS) entry which is preliminary data.</text>
</comment>
<evidence type="ECO:0000313" key="2">
    <source>
        <dbReference type="Proteomes" id="UP001183388"/>
    </source>
</evidence>
<dbReference type="InterPro" id="IPR045677">
    <property type="entry name" value="DUF6197"/>
</dbReference>
<accession>A0ABU2L456</accession>
<keyword evidence="2" id="KW-1185">Reference proteome</keyword>
<proteinExistence type="predicted"/>
<dbReference type="RefSeq" id="WP_311629022.1">
    <property type="nucleotide sequence ID" value="NZ_JAVREN010000004.1"/>
</dbReference>
<dbReference type="Pfam" id="PF19698">
    <property type="entry name" value="DUF6197"/>
    <property type="match status" value="1"/>
</dbReference>
<protein>
    <submittedName>
        <fullName evidence="1">Uncharacterized protein</fullName>
    </submittedName>
</protein>